<dbReference type="PANTHER" id="PTHR46796">
    <property type="entry name" value="HTH-TYPE TRANSCRIPTIONAL ACTIVATOR RHAS-RELATED"/>
    <property type="match status" value="1"/>
</dbReference>
<dbReference type="InterPro" id="IPR009057">
    <property type="entry name" value="Homeodomain-like_sf"/>
</dbReference>
<reference evidence="5 6" key="1">
    <citation type="submission" date="2022-07" db="EMBL/GenBank/DDBJ databases">
        <title>Photobacterium pectinilyticum sp. nov., a marine bacterium isolated from surface seawater of Qingdao offshore.</title>
        <authorList>
            <person name="Wang X."/>
        </authorList>
    </citation>
    <scope>NUCLEOTIDE SEQUENCE [LARGE SCALE GENOMIC DNA]</scope>
    <source>
        <strain evidence="5 6">ZSDE20</strain>
    </source>
</reference>
<dbReference type="PANTHER" id="PTHR46796:SF10">
    <property type="entry name" value="TRANSCRIPTIONAL ACTIVATOR FEAR"/>
    <property type="match status" value="1"/>
</dbReference>
<dbReference type="RefSeq" id="WP_255043364.1">
    <property type="nucleotide sequence ID" value="NZ_JANEYT010000034.1"/>
</dbReference>
<dbReference type="SMART" id="SM00342">
    <property type="entry name" value="HTH_ARAC"/>
    <property type="match status" value="1"/>
</dbReference>
<protein>
    <submittedName>
        <fullName evidence="5">AraC family transcriptional regulator</fullName>
    </submittedName>
</protein>
<organism evidence="5 6">
    <name type="scientific">Photobacterium pectinilyticum</name>
    <dbReference type="NCBI Taxonomy" id="2906793"/>
    <lineage>
        <taxon>Bacteria</taxon>
        <taxon>Pseudomonadati</taxon>
        <taxon>Pseudomonadota</taxon>
        <taxon>Gammaproteobacteria</taxon>
        <taxon>Vibrionales</taxon>
        <taxon>Vibrionaceae</taxon>
        <taxon>Photobacterium</taxon>
    </lineage>
</organism>
<gene>
    <name evidence="5" type="ORF">NHN17_14845</name>
</gene>
<keyword evidence="3" id="KW-0804">Transcription</keyword>
<accession>A0ABT1N451</accession>
<dbReference type="InterPro" id="IPR018060">
    <property type="entry name" value="HTH_AraC"/>
</dbReference>
<keyword evidence="6" id="KW-1185">Reference proteome</keyword>
<dbReference type="Proteomes" id="UP001524460">
    <property type="component" value="Unassembled WGS sequence"/>
</dbReference>
<feature type="domain" description="HTH araC/xylS-type" evidence="4">
    <location>
        <begin position="163"/>
        <end position="261"/>
    </location>
</feature>
<dbReference type="Gene3D" id="1.10.10.60">
    <property type="entry name" value="Homeodomain-like"/>
    <property type="match status" value="2"/>
</dbReference>
<evidence type="ECO:0000313" key="6">
    <source>
        <dbReference type="Proteomes" id="UP001524460"/>
    </source>
</evidence>
<dbReference type="InterPro" id="IPR050204">
    <property type="entry name" value="AraC_XylS_family_regulators"/>
</dbReference>
<dbReference type="EMBL" id="JANEYT010000034">
    <property type="protein sequence ID" value="MCQ1059327.1"/>
    <property type="molecule type" value="Genomic_DNA"/>
</dbReference>
<dbReference type="Pfam" id="PF12833">
    <property type="entry name" value="HTH_18"/>
    <property type="match status" value="1"/>
</dbReference>
<evidence type="ECO:0000256" key="3">
    <source>
        <dbReference type="ARBA" id="ARBA00023163"/>
    </source>
</evidence>
<name>A0ABT1N451_9GAMM</name>
<keyword evidence="2" id="KW-0238">DNA-binding</keyword>
<evidence type="ECO:0000256" key="2">
    <source>
        <dbReference type="ARBA" id="ARBA00023125"/>
    </source>
</evidence>
<keyword evidence="1" id="KW-0805">Transcription regulation</keyword>
<dbReference type="PROSITE" id="PS01124">
    <property type="entry name" value="HTH_ARAC_FAMILY_2"/>
    <property type="match status" value="1"/>
</dbReference>
<evidence type="ECO:0000259" key="4">
    <source>
        <dbReference type="PROSITE" id="PS01124"/>
    </source>
</evidence>
<comment type="caution">
    <text evidence="5">The sequence shown here is derived from an EMBL/GenBank/DDBJ whole genome shotgun (WGS) entry which is preliminary data.</text>
</comment>
<evidence type="ECO:0000313" key="5">
    <source>
        <dbReference type="EMBL" id="MCQ1059327.1"/>
    </source>
</evidence>
<evidence type="ECO:0000256" key="1">
    <source>
        <dbReference type="ARBA" id="ARBA00023015"/>
    </source>
</evidence>
<dbReference type="SUPFAM" id="SSF46689">
    <property type="entry name" value="Homeodomain-like"/>
    <property type="match status" value="2"/>
</dbReference>
<proteinExistence type="predicted"/>
<sequence length="264" mass="29858">MLSYSNSSKQPKPAELVTLSTHIDDHAHDHLQIVIGLQGIVEFDINGRGNYIVPGQGCIITELSKHSFGGVNFSSDILVLNLVADCEFNQYVLQQFNDKAYDDYYFQLDSQIQEIINRLVVEIASSPDDLWLGKSCSNTIIALLNKHMQIFQSEPRSYRLDIKAIEKYVEKHINHKITVAQLAGCVYLSESQFHYQFKAHTGLTPHQYVLSKRVQYAKQLIEQGGLTLSHVAHLSGFSGHSSLTHAFSKHLGTSPSRYRKQYFS</sequence>